<proteinExistence type="predicted"/>
<evidence type="ECO:0000313" key="1">
    <source>
        <dbReference type="EMBL" id="KAK7286598.1"/>
    </source>
</evidence>
<protein>
    <submittedName>
        <fullName evidence="1">Uncharacterized protein</fullName>
    </submittedName>
</protein>
<dbReference type="Proteomes" id="UP001359559">
    <property type="component" value="Unassembled WGS sequence"/>
</dbReference>
<accession>A0AAN9IUJ4</accession>
<organism evidence="1 2">
    <name type="scientific">Clitoria ternatea</name>
    <name type="common">Butterfly pea</name>
    <dbReference type="NCBI Taxonomy" id="43366"/>
    <lineage>
        <taxon>Eukaryota</taxon>
        <taxon>Viridiplantae</taxon>
        <taxon>Streptophyta</taxon>
        <taxon>Embryophyta</taxon>
        <taxon>Tracheophyta</taxon>
        <taxon>Spermatophyta</taxon>
        <taxon>Magnoliopsida</taxon>
        <taxon>eudicotyledons</taxon>
        <taxon>Gunneridae</taxon>
        <taxon>Pentapetalae</taxon>
        <taxon>rosids</taxon>
        <taxon>fabids</taxon>
        <taxon>Fabales</taxon>
        <taxon>Fabaceae</taxon>
        <taxon>Papilionoideae</taxon>
        <taxon>50 kb inversion clade</taxon>
        <taxon>NPAAA clade</taxon>
        <taxon>indigoferoid/millettioid clade</taxon>
        <taxon>Phaseoleae</taxon>
        <taxon>Clitoria</taxon>
    </lineage>
</organism>
<sequence length="95" mass="10476">MFAFLVATECHGRNEACRFQSTLEDERVSLLELRAVVDSVSPKLQGVLEDGLNPFKVLLEEDGGTIWVEASPHEGVLAEANDEEVERAVEGFDDV</sequence>
<dbReference type="EMBL" id="JAYKXN010000005">
    <property type="protein sequence ID" value="KAK7286598.1"/>
    <property type="molecule type" value="Genomic_DNA"/>
</dbReference>
<gene>
    <name evidence="1" type="ORF">RJT34_21705</name>
</gene>
<reference evidence="1 2" key="1">
    <citation type="submission" date="2024-01" db="EMBL/GenBank/DDBJ databases">
        <title>The genomes of 5 underutilized Papilionoideae crops provide insights into root nodulation and disease resistance.</title>
        <authorList>
            <person name="Yuan L."/>
        </authorList>
    </citation>
    <scope>NUCLEOTIDE SEQUENCE [LARGE SCALE GENOMIC DNA]</scope>
    <source>
        <strain evidence="1">LY-2023</strain>
        <tissue evidence="1">Leaf</tissue>
    </source>
</reference>
<evidence type="ECO:0000313" key="2">
    <source>
        <dbReference type="Proteomes" id="UP001359559"/>
    </source>
</evidence>
<dbReference type="AlphaFoldDB" id="A0AAN9IUJ4"/>
<keyword evidence="2" id="KW-1185">Reference proteome</keyword>
<name>A0AAN9IUJ4_CLITE</name>
<comment type="caution">
    <text evidence="1">The sequence shown here is derived from an EMBL/GenBank/DDBJ whole genome shotgun (WGS) entry which is preliminary data.</text>
</comment>